<organism evidence="1 2">
    <name type="scientific">Hibiscus sabdariffa</name>
    <name type="common">roselle</name>
    <dbReference type="NCBI Taxonomy" id="183260"/>
    <lineage>
        <taxon>Eukaryota</taxon>
        <taxon>Viridiplantae</taxon>
        <taxon>Streptophyta</taxon>
        <taxon>Embryophyta</taxon>
        <taxon>Tracheophyta</taxon>
        <taxon>Spermatophyta</taxon>
        <taxon>Magnoliopsida</taxon>
        <taxon>eudicotyledons</taxon>
        <taxon>Gunneridae</taxon>
        <taxon>Pentapetalae</taxon>
        <taxon>rosids</taxon>
        <taxon>malvids</taxon>
        <taxon>Malvales</taxon>
        <taxon>Malvaceae</taxon>
        <taxon>Malvoideae</taxon>
        <taxon>Hibiscus</taxon>
    </lineage>
</organism>
<gene>
    <name evidence="1" type="ORF">V6N12_027628</name>
</gene>
<dbReference type="Proteomes" id="UP001472677">
    <property type="component" value="Unassembled WGS sequence"/>
</dbReference>
<reference evidence="1 2" key="1">
    <citation type="journal article" date="2024" name="G3 (Bethesda)">
        <title>Genome assembly of Hibiscus sabdariffa L. provides insights into metabolisms of medicinal natural products.</title>
        <authorList>
            <person name="Kim T."/>
        </authorList>
    </citation>
    <scope>NUCLEOTIDE SEQUENCE [LARGE SCALE GENOMIC DNA]</scope>
    <source>
        <strain evidence="1">TK-2024</strain>
        <tissue evidence="1">Old leaves</tissue>
    </source>
</reference>
<evidence type="ECO:0000313" key="2">
    <source>
        <dbReference type="Proteomes" id="UP001472677"/>
    </source>
</evidence>
<keyword evidence="2" id="KW-1185">Reference proteome</keyword>
<evidence type="ECO:0000313" key="1">
    <source>
        <dbReference type="EMBL" id="KAK8571543.1"/>
    </source>
</evidence>
<sequence>MISVSLRTNEGILKAIFFGPVKGVGVVFAEFSAVKVVLEVFGKCLYAAAESLEVYNSGVGYSCTNIALDLRRKLQAWIDLRRGFEVEFASIMVDCMLSAGW</sequence>
<accession>A0ABR2F3F2</accession>
<protein>
    <submittedName>
        <fullName evidence="1">Uncharacterized protein</fullName>
    </submittedName>
</protein>
<proteinExistence type="predicted"/>
<name>A0ABR2F3F2_9ROSI</name>
<dbReference type="EMBL" id="JBBPBM010000008">
    <property type="protein sequence ID" value="KAK8571543.1"/>
    <property type="molecule type" value="Genomic_DNA"/>
</dbReference>
<comment type="caution">
    <text evidence="1">The sequence shown here is derived from an EMBL/GenBank/DDBJ whole genome shotgun (WGS) entry which is preliminary data.</text>
</comment>